<reference evidence="3" key="1">
    <citation type="journal article" date="2017" name="Nat. Ecol. Evol.">
        <title>Genome expansion and lineage-specific genetic innovations in the forest pathogenic fungi Armillaria.</title>
        <authorList>
            <person name="Sipos G."/>
            <person name="Prasanna A.N."/>
            <person name="Walter M.C."/>
            <person name="O'Connor E."/>
            <person name="Balint B."/>
            <person name="Krizsan K."/>
            <person name="Kiss B."/>
            <person name="Hess J."/>
            <person name="Varga T."/>
            <person name="Slot J."/>
            <person name="Riley R."/>
            <person name="Boka B."/>
            <person name="Rigling D."/>
            <person name="Barry K."/>
            <person name="Lee J."/>
            <person name="Mihaltcheva S."/>
            <person name="LaButti K."/>
            <person name="Lipzen A."/>
            <person name="Waldron R."/>
            <person name="Moloney N.M."/>
            <person name="Sperisen C."/>
            <person name="Kredics L."/>
            <person name="Vagvoelgyi C."/>
            <person name="Patrignani A."/>
            <person name="Fitzpatrick D."/>
            <person name="Nagy I."/>
            <person name="Doyle S."/>
            <person name="Anderson J.B."/>
            <person name="Grigoriev I.V."/>
            <person name="Gueldener U."/>
            <person name="Muensterkoetter M."/>
            <person name="Nagy L.G."/>
        </authorList>
    </citation>
    <scope>NUCLEOTIDE SEQUENCE [LARGE SCALE GENOMIC DNA]</scope>
    <source>
        <strain evidence="3">C18/9</strain>
    </source>
</reference>
<evidence type="ECO:0000313" key="3">
    <source>
        <dbReference type="Proteomes" id="UP000219338"/>
    </source>
</evidence>
<evidence type="ECO:0000256" key="1">
    <source>
        <dbReference type="SAM" id="MobiDB-lite"/>
    </source>
</evidence>
<gene>
    <name evidence="2" type="ORF">ARMOST_18225</name>
</gene>
<keyword evidence="3" id="KW-1185">Reference proteome</keyword>
<sequence>MFPFYTSLPVQYLQTLPWLNPFRLTTLTVVAPQIPPPSHLEMSRSMRAKGPQTSQRRSKSLCAQASCIS</sequence>
<feature type="compositionally biased region" description="Polar residues" evidence="1">
    <location>
        <begin position="51"/>
        <end position="69"/>
    </location>
</feature>
<accession>A0A284S194</accession>
<evidence type="ECO:0000313" key="2">
    <source>
        <dbReference type="EMBL" id="SJL14757.1"/>
    </source>
</evidence>
<dbReference type="Proteomes" id="UP000219338">
    <property type="component" value="Unassembled WGS sequence"/>
</dbReference>
<protein>
    <submittedName>
        <fullName evidence="2">Uncharacterized protein</fullName>
    </submittedName>
</protein>
<organism evidence="2 3">
    <name type="scientific">Armillaria ostoyae</name>
    <name type="common">Armillaria root rot fungus</name>
    <dbReference type="NCBI Taxonomy" id="47428"/>
    <lineage>
        <taxon>Eukaryota</taxon>
        <taxon>Fungi</taxon>
        <taxon>Dikarya</taxon>
        <taxon>Basidiomycota</taxon>
        <taxon>Agaricomycotina</taxon>
        <taxon>Agaricomycetes</taxon>
        <taxon>Agaricomycetidae</taxon>
        <taxon>Agaricales</taxon>
        <taxon>Marasmiineae</taxon>
        <taxon>Physalacriaceae</taxon>
        <taxon>Armillaria</taxon>
    </lineage>
</organism>
<dbReference type="EMBL" id="FUEG01000025">
    <property type="protein sequence ID" value="SJL14757.1"/>
    <property type="molecule type" value="Genomic_DNA"/>
</dbReference>
<feature type="region of interest" description="Disordered" evidence="1">
    <location>
        <begin position="36"/>
        <end position="69"/>
    </location>
</feature>
<dbReference type="AlphaFoldDB" id="A0A284S194"/>
<proteinExistence type="predicted"/>
<name>A0A284S194_ARMOS</name>